<dbReference type="EC" id="1.8.5.3" evidence="2"/>
<dbReference type="PANTHER" id="PTHR38095:SF1">
    <property type="entry name" value="ANAEROBIC DIMETHYL SULFOXIDE REDUCTASE CHAIN YNFH"/>
    <property type="match status" value="1"/>
</dbReference>
<keyword evidence="1" id="KW-1133">Transmembrane helix</keyword>
<proteinExistence type="predicted"/>
<feature type="transmembrane region" description="Helical" evidence="1">
    <location>
        <begin position="148"/>
        <end position="170"/>
    </location>
</feature>
<name>A0ABT1QY69_9GAMM</name>
<dbReference type="InterPro" id="IPR007059">
    <property type="entry name" value="DmsC"/>
</dbReference>
<feature type="transmembrane region" description="Helical" evidence="1">
    <location>
        <begin position="264"/>
        <end position="284"/>
    </location>
</feature>
<feature type="transmembrane region" description="Helical" evidence="1">
    <location>
        <begin position="84"/>
        <end position="102"/>
    </location>
</feature>
<evidence type="ECO:0000256" key="1">
    <source>
        <dbReference type="SAM" id="Phobius"/>
    </source>
</evidence>
<evidence type="ECO:0000313" key="2">
    <source>
        <dbReference type="EMBL" id="MCQ4167218.1"/>
    </source>
</evidence>
<keyword evidence="2" id="KW-0560">Oxidoreductase</keyword>
<dbReference type="GO" id="GO:0016491">
    <property type="term" value="F:oxidoreductase activity"/>
    <property type="evidence" value="ECO:0007669"/>
    <property type="project" value="UniProtKB-KW"/>
</dbReference>
<keyword evidence="3" id="KW-1185">Reference proteome</keyword>
<dbReference type="Proteomes" id="UP001165498">
    <property type="component" value="Unassembled WGS sequence"/>
</dbReference>
<feature type="transmembrane region" description="Helical" evidence="1">
    <location>
        <begin position="290"/>
        <end position="310"/>
    </location>
</feature>
<dbReference type="PANTHER" id="PTHR38095">
    <property type="entry name" value="ANAEROBIC DIMETHYL SULFOXIDE REDUCTASE CHAIN YNFH"/>
    <property type="match status" value="1"/>
</dbReference>
<protein>
    <submittedName>
        <fullName evidence="2">Dimethyl sulfoxide reductase anchor subunit</fullName>
        <ecNumber evidence="2">1.8.5.3</ecNumber>
    </submittedName>
</protein>
<reference evidence="2" key="1">
    <citation type="submission" date="2022-07" db="EMBL/GenBank/DDBJ databases">
        <title>Tahibacter sp., a new gammaproteobacterium isolated from the silt sample collected at pig farm.</title>
        <authorList>
            <person name="Chen H."/>
        </authorList>
    </citation>
    <scope>NUCLEOTIDE SEQUENCE</scope>
    <source>
        <strain evidence="2">P2K</strain>
    </source>
</reference>
<accession>A0ABT1QY69</accession>
<feature type="transmembrane region" description="Helical" evidence="1">
    <location>
        <begin position="190"/>
        <end position="208"/>
    </location>
</feature>
<gene>
    <name evidence="2" type="ORF">NM961_21090</name>
</gene>
<comment type="caution">
    <text evidence="2">The sequence shown here is derived from an EMBL/GenBank/DDBJ whole genome shotgun (WGS) entry which is preliminary data.</text>
</comment>
<dbReference type="EMBL" id="JANFQO010000026">
    <property type="protein sequence ID" value="MCQ4167218.1"/>
    <property type="molecule type" value="Genomic_DNA"/>
</dbReference>
<sequence>MHPALSVIFFTTLSGAGYGLLALLGAGLALDLWPRETASLLWPLGLGALLTSTGLLASMAHLGQPLRAWRAFSQWRSSWLSREGVCAVTSYLPMAAIALLALRQDAQLPWPAAARLAGAALLAAALLTVFCTARIYSSLRTIPAWHNAWVAPGYLLFAAYSGGLWLWLLAALHQVGAPLPWDRLGLAPGPLMGLVGAALLVTALKLAYWRRIDGPAAVADIGSATGLGRYGTVSAFEKPHTEYNYINREMGFVLARKHAARLRAFALVCGLGLPLLGVLAAIRLPDYSPSFAALALLSGSLGIFVERWLFFAEARHVVNLYYGARRV</sequence>
<evidence type="ECO:0000313" key="3">
    <source>
        <dbReference type="Proteomes" id="UP001165498"/>
    </source>
</evidence>
<feature type="transmembrane region" description="Helical" evidence="1">
    <location>
        <begin position="40"/>
        <end position="63"/>
    </location>
</feature>
<feature type="transmembrane region" description="Helical" evidence="1">
    <location>
        <begin position="114"/>
        <end position="136"/>
    </location>
</feature>
<dbReference type="RefSeq" id="WP_255916406.1">
    <property type="nucleotide sequence ID" value="NZ_JANFQO010000026.1"/>
</dbReference>
<keyword evidence="1" id="KW-0812">Transmembrane</keyword>
<keyword evidence="1" id="KW-0472">Membrane</keyword>
<feature type="transmembrane region" description="Helical" evidence="1">
    <location>
        <begin position="7"/>
        <end position="28"/>
    </location>
</feature>
<dbReference type="Pfam" id="PF04976">
    <property type="entry name" value="DmsC"/>
    <property type="match status" value="1"/>
</dbReference>
<organism evidence="2 3">
    <name type="scientific">Tahibacter harae</name>
    <dbReference type="NCBI Taxonomy" id="2963937"/>
    <lineage>
        <taxon>Bacteria</taxon>
        <taxon>Pseudomonadati</taxon>
        <taxon>Pseudomonadota</taxon>
        <taxon>Gammaproteobacteria</taxon>
        <taxon>Lysobacterales</taxon>
        <taxon>Rhodanobacteraceae</taxon>
        <taxon>Tahibacter</taxon>
    </lineage>
</organism>